<proteinExistence type="predicted"/>
<evidence type="ECO:0000256" key="1">
    <source>
        <dbReference type="ARBA" id="ARBA00022448"/>
    </source>
</evidence>
<feature type="domain" description="ABC transporter" evidence="9">
    <location>
        <begin position="9"/>
        <end position="248"/>
    </location>
</feature>
<dbReference type="InterPro" id="IPR003593">
    <property type="entry name" value="AAA+_ATPase"/>
</dbReference>
<dbReference type="PROSITE" id="PS00211">
    <property type="entry name" value="ABC_TRANSPORTER_1"/>
    <property type="match status" value="1"/>
</dbReference>
<dbReference type="Pfam" id="PF00005">
    <property type="entry name" value="ABC_tran"/>
    <property type="match status" value="1"/>
</dbReference>
<dbReference type="GO" id="GO:0006865">
    <property type="term" value="P:amino acid transport"/>
    <property type="evidence" value="ECO:0007669"/>
    <property type="project" value="UniProtKB-KW"/>
</dbReference>
<name>A0A261F9L4_9BIFI</name>
<evidence type="ECO:0000256" key="2">
    <source>
        <dbReference type="ARBA" id="ARBA00022475"/>
    </source>
</evidence>
<dbReference type="SMART" id="SM00930">
    <property type="entry name" value="NIL"/>
    <property type="match status" value="1"/>
</dbReference>
<keyword evidence="5" id="KW-1278">Translocase</keyword>
<dbReference type="OrthoDB" id="4283894at2"/>
<keyword evidence="3" id="KW-0547">Nucleotide-binding</keyword>
<evidence type="ECO:0000259" key="9">
    <source>
        <dbReference type="PROSITE" id="PS50893"/>
    </source>
</evidence>
<organism evidence="10 11">
    <name type="scientific">Aeriscardovia aeriphila</name>
    <dbReference type="NCBI Taxonomy" id="218139"/>
    <lineage>
        <taxon>Bacteria</taxon>
        <taxon>Bacillati</taxon>
        <taxon>Actinomycetota</taxon>
        <taxon>Actinomycetes</taxon>
        <taxon>Bifidobacteriales</taxon>
        <taxon>Bifidobacteriaceae</taxon>
        <taxon>Aeriscardovia</taxon>
    </lineage>
</organism>
<feature type="region of interest" description="Disordered" evidence="8">
    <location>
        <begin position="346"/>
        <end position="365"/>
    </location>
</feature>
<evidence type="ECO:0000256" key="4">
    <source>
        <dbReference type="ARBA" id="ARBA00022840"/>
    </source>
</evidence>
<keyword evidence="7" id="KW-0472">Membrane</keyword>
<keyword evidence="4 10" id="KW-0067">ATP-binding</keyword>
<evidence type="ECO:0000313" key="10">
    <source>
        <dbReference type="EMBL" id="OZG55822.1"/>
    </source>
</evidence>
<comment type="caution">
    <text evidence="10">The sequence shown here is derived from an EMBL/GenBank/DDBJ whole genome shotgun (WGS) entry which is preliminary data.</text>
</comment>
<gene>
    <name evidence="10" type="ORF">AEAE_0310</name>
</gene>
<evidence type="ECO:0000256" key="8">
    <source>
        <dbReference type="SAM" id="MobiDB-lite"/>
    </source>
</evidence>
<evidence type="ECO:0000313" key="11">
    <source>
        <dbReference type="Proteomes" id="UP000228976"/>
    </source>
</evidence>
<dbReference type="Pfam" id="PF09383">
    <property type="entry name" value="NIL"/>
    <property type="match status" value="1"/>
</dbReference>
<evidence type="ECO:0000256" key="6">
    <source>
        <dbReference type="ARBA" id="ARBA00022970"/>
    </source>
</evidence>
<dbReference type="Proteomes" id="UP000228976">
    <property type="component" value="Unassembled WGS sequence"/>
</dbReference>
<keyword evidence="11" id="KW-1185">Reference proteome</keyword>
<accession>A0A261F9L4</accession>
<keyword evidence="1" id="KW-0813">Transport</keyword>
<dbReference type="InterPro" id="IPR045865">
    <property type="entry name" value="ACT-like_dom_sf"/>
</dbReference>
<keyword evidence="6" id="KW-0029">Amino-acid transport</keyword>
<dbReference type="GO" id="GO:0016887">
    <property type="term" value="F:ATP hydrolysis activity"/>
    <property type="evidence" value="ECO:0007669"/>
    <property type="project" value="InterPro"/>
</dbReference>
<dbReference type="PANTHER" id="PTHR43166:SF30">
    <property type="entry name" value="METHIONINE IMPORT ATP-BINDING PROTEIN METN"/>
    <property type="match status" value="1"/>
</dbReference>
<dbReference type="PROSITE" id="PS50893">
    <property type="entry name" value="ABC_TRANSPORTER_2"/>
    <property type="match status" value="1"/>
</dbReference>
<evidence type="ECO:0000256" key="3">
    <source>
        <dbReference type="ARBA" id="ARBA00022741"/>
    </source>
</evidence>
<keyword evidence="2" id="KW-1003">Cell membrane</keyword>
<reference evidence="10 11" key="1">
    <citation type="journal article" date="2017" name="BMC Genomics">
        <title>Comparative genomic and phylogenomic analyses of the Bifidobacteriaceae family.</title>
        <authorList>
            <person name="Lugli G.A."/>
            <person name="Milani C."/>
            <person name="Turroni F."/>
            <person name="Duranti S."/>
            <person name="Mancabelli L."/>
            <person name="Mangifesta M."/>
            <person name="Ferrario C."/>
            <person name="Modesto M."/>
            <person name="Mattarelli P."/>
            <person name="Jiri K."/>
            <person name="van Sinderen D."/>
            <person name="Ventura M."/>
        </authorList>
    </citation>
    <scope>NUCLEOTIDE SEQUENCE [LARGE SCALE GENOMIC DNA]</scope>
    <source>
        <strain evidence="10 11">LMG 21773</strain>
    </source>
</reference>
<dbReference type="SUPFAM" id="SSF55021">
    <property type="entry name" value="ACT-like"/>
    <property type="match status" value="1"/>
</dbReference>
<dbReference type="SMART" id="SM00382">
    <property type="entry name" value="AAA"/>
    <property type="match status" value="1"/>
</dbReference>
<dbReference type="InterPro" id="IPR050086">
    <property type="entry name" value="MetN_ABC_transporter-like"/>
</dbReference>
<dbReference type="EMBL" id="MWWU01000002">
    <property type="protein sequence ID" value="OZG55822.1"/>
    <property type="molecule type" value="Genomic_DNA"/>
</dbReference>
<dbReference type="InterPro" id="IPR017871">
    <property type="entry name" value="ABC_transporter-like_CS"/>
</dbReference>
<dbReference type="Gene3D" id="3.40.50.300">
    <property type="entry name" value="P-loop containing nucleotide triphosphate hydrolases"/>
    <property type="match status" value="1"/>
</dbReference>
<dbReference type="InterPro" id="IPR027417">
    <property type="entry name" value="P-loop_NTPase"/>
</dbReference>
<dbReference type="InterPro" id="IPR003439">
    <property type="entry name" value="ABC_transporter-like_ATP-bd"/>
</dbReference>
<feature type="compositionally biased region" description="Acidic residues" evidence="8">
    <location>
        <begin position="351"/>
        <end position="365"/>
    </location>
</feature>
<dbReference type="GO" id="GO:0005524">
    <property type="term" value="F:ATP binding"/>
    <property type="evidence" value="ECO:0007669"/>
    <property type="project" value="UniProtKB-KW"/>
</dbReference>
<dbReference type="RefSeq" id="WP_094689434.1">
    <property type="nucleotide sequence ID" value="NZ_JACBYZ010000001.1"/>
</dbReference>
<dbReference type="InterPro" id="IPR018449">
    <property type="entry name" value="NIL_domain"/>
</dbReference>
<dbReference type="AlphaFoldDB" id="A0A261F9L4"/>
<protein>
    <submittedName>
        <fullName evidence="10">Methionine ABC transporter ATP-binding protein</fullName>
    </submittedName>
</protein>
<dbReference type="SUPFAM" id="SSF52540">
    <property type="entry name" value="P-loop containing nucleoside triphosphate hydrolases"/>
    <property type="match status" value="1"/>
</dbReference>
<evidence type="ECO:0000256" key="5">
    <source>
        <dbReference type="ARBA" id="ARBA00022967"/>
    </source>
</evidence>
<sequence>MNNESDVVIELDHVRVSFGDTTAVHDASLKLHKGEILGVIGFSGAGKSTLVRTLNLLQTPSAGRVRVLEKTIFDDGTVIKPRELRALRRRVGMIFQGFNLLNQSSIADNIAFALRHSELSESDIEQRVRHLLELVHLEEYANAYPAQLSGGQKQRVAIARALANNPEVLLSDESTSALDPQTTIQILDLLKDLNRRLGVTVVLITHEMDAVKRICDRIIVMEHGELVERGALRDVVLHPRQAMTREFVGGSSETERSLAAYHLGGLKPNQRLFQLTYGVDNVDQSATLELYRRFGVESSILYGSVDVLNGELIGTLIILVTGDAQQLKQATDYLASMDIDAQQLDSSLVSSDDEGADDSSEERVA</sequence>
<dbReference type="PANTHER" id="PTHR43166">
    <property type="entry name" value="AMINO ACID IMPORT ATP-BINDING PROTEIN"/>
    <property type="match status" value="1"/>
</dbReference>
<evidence type="ECO:0000256" key="7">
    <source>
        <dbReference type="ARBA" id="ARBA00023136"/>
    </source>
</evidence>
<dbReference type="Gene3D" id="3.30.70.260">
    <property type="match status" value="1"/>
</dbReference>